<sequence>MASTLSLEDIKNEQIDLENIPVEEVFQQLKCSKDGLSSAEGQKRVEIFGPNKLEEKKDNKLLKFLGFMWNPLSWVMECAAIMAIVLANGGGKPPDWPDFVGITVLLIINSTISFIEENSAGNAASALMANLAPKTKQGEIEAVVIATGVHTFFGKAAHLVDSTNNVGHFQKIIELCELKGDIKKKALEIIDDYANRGLRSLGLARQTVPEKSKESEGSPWEFVGLLPLFDPPRHDSAETIRKALELGVAVKMITGDQLAIGKETARRLGMGTNMYPSSTLLGEHKDAAIASIPVDELIEKQMVLLESFPSINTRS</sequence>
<comment type="caution">
    <text evidence="12">The sequence shown here is derived from an EMBL/GenBank/DDBJ whole genome shotgun (WGS) entry which is preliminary data.</text>
</comment>
<evidence type="ECO:0000256" key="8">
    <source>
        <dbReference type="ARBA" id="ARBA00022842"/>
    </source>
</evidence>
<keyword evidence="6" id="KW-0547">Nucleotide-binding</keyword>
<dbReference type="InterPro" id="IPR004014">
    <property type="entry name" value="ATPase_P-typ_cation-transptr_N"/>
</dbReference>
<accession>A0A9J5Y2V6</accession>
<keyword evidence="10" id="KW-0472">Membrane</keyword>
<evidence type="ECO:0000256" key="10">
    <source>
        <dbReference type="ARBA" id="ARBA00023136"/>
    </source>
</evidence>
<dbReference type="FunFam" id="3.40.50.1000:FF:000211">
    <property type="entry name" value="Plasma membrane ATPase"/>
    <property type="match status" value="1"/>
</dbReference>
<dbReference type="SUPFAM" id="SSF81665">
    <property type="entry name" value="Calcium ATPase, transmembrane domain M"/>
    <property type="match status" value="1"/>
</dbReference>
<dbReference type="OrthoDB" id="2929958at2759"/>
<evidence type="ECO:0000313" key="13">
    <source>
        <dbReference type="Proteomes" id="UP000824120"/>
    </source>
</evidence>
<dbReference type="SMART" id="SM00831">
    <property type="entry name" value="Cation_ATPase_N"/>
    <property type="match status" value="1"/>
</dbReference>
<keyword evidence="9" id="KW-1133">Transmembrane helix</keyword>
<organism evidence="12 13">
    <name type="scientific">Solanum commersonii</name>
    <name type="common">Commerson's wild potato</name>
    <name type="synonym">Commerson's nightshade</name>
    <dbReference type="NCBI Taxonomy" id="4109"/>
    <lineage>
        <taxon>Eukaryota</taxon>
        <taxon>Viridiplantae</taxon>
        <taxon>Streptophyta</taxon>
        <taxon>Embryophyta</taxon>
        <taxon>Tracheophyta</taxon>
        <taxon>Spermatophyta</taxon>
        <taxon>Magnoliopsida</taxon>
        <taxon>eudicotyledons</taxon>
        <taxon>Gunneridae</taxon>
        <taxon>Pentapetalae</taxon>
        <taxon>asterids</taxon>
        <taxon>lamiids</taxon>
        <taxon>Solanales</taxon>
        <taxon>Solanaceae</taxon>
        <taxon>Solanoideae</taxon>
        <taxon>Solaneae</taxon>
        <taxon>Solanum</taxon>
    </lineage>
</organism>
<dbReference type="GO" id="GO:0005524">
    <property type="term" value="F:ATP binding"/>
    <property type="evidence" value="ECO:0007669"/>
    <property type="project" value="UniProtKB-KW"/>
</dbReference>
<keyword evidence="13" id="KW-1185">Reference proteome</keyword>
<dbReference type="InterPro" id="IPR023299">
    <property type="entry name" value="ATPase_P-typ_cyto_dom_N"/>
</dbReference>
<dbReference type="PANTHER" id="PTHR42861">
    <property type="entry name" value="CALCIUM-TRANSPORTING ATPASE"/>
    <property type="match status" value="1"/>
</dbReference>
<dbReference type="InterPro" id="IPR036412">
    <property type="entry name" value="HAD-like_sf"/>
</dbReference>
<dbReference type="Pfam" id="PF00690">
    <property type="entry name" value="Cation_ATPase_N"/>
    <property type="match status" value="1"/>
</dbReference>
<gene>
    <name evidence="12" type="ORF">H5410_034860</name>
</gene>
<dbReference type="EMBL" id="JACXVP010000007">
    <property type="protein sequence ID" value="KAG5593628.1"/>
    <property type="molecule type" value="Genomic_DNA"/>
</dbReference>
<evidence type="ECO:0000256" key="7">
    <source>
        <dbReference type="ARBA" id="ARBA00022840"/>
    </source>
</evidence>
<protein>
    <recommendedName>
        <fullName evidence="11">Cation-transporting P-type ATPase N-terminal domain-containing protein</fullName>
    </recommendedName>
</protein>
<evidence type="ECO:0000259" key="11">
    <source>
        <dbReference type="SMART" id="SM00831"/>
    </source>
</evidence>
<dbReference type="Gene3D" id="1.20.1110.10">
    <property type="entry name" value="Calcium-transporting ATPase, transmembrane domain"/>
    <property type="match status" value="1"/>
</dbReference>
<dbReference type="AlphaFoldDB" id="A0A9J5Y2V6"/>
<dbReference type="SUPFAM" id="SSF56784">
    <property type="entry name" value="HAD-like"/>
    <property type="match status" value="1"/>
</dbReference>
<keyword evidence="5" id="KW-0479">Metal-binding</keyword>
<name>A0A9J5Y2V6_SOLCO</name>
<evidence type="ECO:0000256" key="3">
    <source>
        <dbReference type="ARBA" id="ARBA00022553"/>
    </source>
</evidence>
<evidence type="ECO:0000256" key="9">
    <source>
        <dbReference type="ARBA" id="ARBA00022989"/>
    </source>
</evidence>
<proteinExistence type="inferred from homology"/>
<evidence type="ECO:0000313" key="12">
    <source>
        <dbReference type="EMBL" id="KAG5593628.1"/>
    </source>
</evidence>
<dbReference type="SUPFAM" id="SSF81660">
    <property type="entry name" value="Metal cation-transporting ATPase, ATP-binding domain N"/>
    <property type="match status" value="1"/>
</dbReference>
<dbReference type="InterPro" id="IPR023214">
    <property type="entry name" value="HAD_sf"/>
</dbReference>
<evidence type="ECO:0000256" key="6">
    <source>
        <dbReference type="ARBA" id="ARBA00022741"/>
    </source>
</evidence>
<keyword evidence="7" id="KW-0067">ATP-binding</keyword>
<evidence type="ECO:0000256" key="5">
    <source>
        <dbReference type="ARBA" id="ARBA00022723"/>
    </source>
</evidence>
<comment type="similarity">
    <text evidence="2">Belongs to the cation transport ATPase (P-type) (TC 3.A.3) family. Type IIIA subfamily.</text>
</comment>
<keyword evidence="4" id="KW-0812">Transmembrane</keyword>
<evidence type="ECO:0000256" key="1">
    <source>
        <dbReference type="ARBA" id="ARBA00004141"/>
    </source>
</evidence>
<dbReference type="InterPro" id="IPR023298">
    <property type="entry name" value="ATPase_P-typ_TM_dom_sf"/>
</dbReference>
<dbReference type="GO" id="GO:0046872">
    <property type="term" value="F:metal ion binding"/>
    <property type="evidence" value="ECO:0007669"/>
    <property type="project" value="UniProtKB-KW"/>
</dbReference>
<reference evidence="12 13" key="1">
    <citation type="submission" date="2020-09" db="EMBL/GenBank/DDBJ databases">
        <title>De no assembly of potato wild relative species, Solanum commersonii.</title>
        <authorList>
            <person name="Cho K."/>
        </authorList>
    </citation>
    <scope>NUCLEOTIDE SEQUENCE [LARGE SCALE GENOMIC DNA]</scope>
    <source>
        <strain evidence="12">LZ3.2</strain>
        <tissue evidence="12">Leaf</tissue>
    </source>
</reference>
<dbReference type="Gene3D" id="3.40.1110.10">
    <property type="entry name" value="Calcium-transporting ATPase, cytoplasmic domain N"/>
    <property type="match status" value="1"/>
</dbReference>
<feature type="domain" description="Cation-transporting P-type ATPase N-terminal" evidence="11">
    <location>
        <begin position="16"/>
        <end position="88"/>
    </location>
</feature>
<dbReference type="GO" id="GO:0016020">
    <property type="term" value="C:membrane"/>
    <property type="evidence" value="ECO:0007669"/>
    <property type="project" value="UniProtKB-SubCell"/>
</dbReference>
<keyword evidence="8" id="KW-0460">Magnesium</keyword>
<dbReference type="Gene3D" id="3.40.50.1000">
    <property type="entry name" value="HAD superfamily/HAD-like"/>
    <property type="match status" value="1"/>
</dbReference>
<dbReference type="Proteomes" id="UP000824120">
    <property type="component" value="Chromosome 7"/>
</dbReference>
<evidence type="ECO:0000256" key="4">
    <source>
        <dbReference type="ARBA" id="ARBA00022692"/>
    </source>
</evidence>
<keyword evidence="3" id="KW-0597">Phosphoprotein</keyword>
<dbReference type="PRINTS" id="PR00119">
    <property type="entry name" value="CATATPASE"/>
</dbReference>
<comment type="subcellular location">
    <subcellularLocation>
        <location evidence="1">Membrane</location>
        <topology evidence="1">Multi-pass membrane protein</topology>
    </subcellularLocation>
</comment>
<evidence type="ECO:0000256" key="2">
    <source>
        <dbReference type="ARBA" id="ARBA00008804"/>
    </source>
</evidence>